<dbReference type="OrthoDB" id="9798237at2"/>
<dbReference type="EMBL" id="VWPL01000030">
    <property type="protein sequence ID" value="KAA5598163.1"/>
    <property type="molecule type" value="Genomic_DNA"/>
</dbReference>
<feature type="compositionally biased region" description="Basic residues" evidence="1">
    <location>
        <begin position="100"/>
        <end position="113"/>
    </location>
</feature>
<protein>
    <submittedName>
        <fullName evidence="3">Transposase</fullName>
    </submittedName>
</protein>
<comment type="caution">
    <text evidence="3">The sequence shown here is derived from an EMBL/GenBank/DDBJ whole genome shotgun (WGS) entry which is preliminary data.</text>
</comment>
<dbReference type="Proteomes" id="UP000323886">
    <property type="component" value="Unassembled WGS sequence"/>
</dbReference>
<gene>
    <name evidence="3" type="ORF">F1193_13670</name>
</gene>
<dbReference type="AlphaFoldDB" id="A0A5M6HQL6"/>
<feature type="compositionally biased region" description="Low complexity" evidence="1">
    <location>
        <begin position="52"/>
        <end position="61"/>
    </location>
</feature>
<organism evidence="3 4">
    <name type="scientific">Blastochloris sulfoviridis</name>
    <dbReference type="NCBI Taxonomy" id="50712"/>
    <lineage>
        <taxon>Bacteria</taxon>
        <taxon>Pseudomonadati</taxon>
        <taxon>Pseudomonadota</taxon>
        <taxon>Alphaproteobacteria</taxon>
        <taxon>Hyphomicrobiales</taxon>
        <taxon>Blastochloridaceae</taxon>
        <taxon>Blastochloris</taxon>
    </lineage>
</organism>
<keyword evidence="4" id="KW-1185">Reference proteome</keyword>
<reference evidence="3 4" key="1">
    <citation type="submission" date="2019-09" db="EMBL/GenBank/DDBJ databases">
        <title>Draft Whole-Genome sequence of Blastochloris sulfoviridis DSM 729.</title>
        <authorList>
            <person name="Meyer T.E."/>
            <person name="Kyndt J.A."/>
        </authorList>
    </citation>
    <scope>NUCLEOTIDE SEQUENCE [LARGE SCALE GENOMIC DNA]</scope>
    <source>
        <strain evidence="3 4">DSM 729</strain>
    </source>
</reference>
<dbReference type="InterPro" id="IPR025161">
    <property type="entry name" value="IS402-like_dom"/>
</dbReference>
<feature type="non-terminal residue" evidence="3">
    <location>
        <position position="1"/>
    </location>
</feature>
<evidence type="ECO:0000313" key="3">
    <source>
        <dbReference type="EMBL" id="KAA5598163.1"/>
    </source>
</evidence>
<dbReference type="Pfam" id="PF13340">
    <property type="entry name" value="DUF4096"/>
    <property type="match status" value="1"/>
</dbReference>
<feature type="region of interest" description="Disordered" evidence="1">
    <location>
        <begin position="44"/>
        <end position="157"/>
    </location>
</feature>
<sequence>GGGTARAVDTSGLARLPRKTNMRAAMNAILYLLRTKCPWRDLPKDGFPPARPSKAPSASSSVRVCGTRSGPSCTSRCANVVRQRLGREVSPRLRSSTASRRSRRKKGRQRRRGERGGGSSRTTNRTTPFIRAPARPADRGRLAHQLPPVGFEREDSR</sequence>
<proteinExistence type="predicted"/>
<name>A0A5M6HQL6_9HYPH</name>
<accession>A0A5M6HQL6</accession>
<evidence type="ECO:0000313" key="4">
    <source>
        <dbReference type="Proteomes" id="UP000323886"/>
    </source>
</evidence>
<feature type="domain" description="Insertion element IS402-like" evidence="2">
    <location>
        <begin position="16"/>
        <end position="50"/>
    </location>
</feature>
<evidence type="ECO:0000259" key="2">
    <source>
        <dbReference type="Pfam" id="PF13340"/>
    </source>
</evidence>
<evidence type="ECO:0000256" key="1">
    <source>
        <dbReference type="SAM" id="MobiDB-lite"/>
    </source>
</evidence>